<dbReference type="Proteomes" id="UP000199643">
    <property type="component" value="Unassembled WGS sequence"/>
</dbReference>
<keyword evidence="2" id="KW-1185">Reference proteome</keyword>
<evidence type="ECO:0000313" key="2">
    <source>
        <dbReference type="Proteomes" id="UP000199643"/>
    </source>
</evidence>
<evidence type="ECO:0000313" key="1">
    <source>
        <dbReference type="EMBL" id="SDG94674.1"/>
    </source>
</evidence>
<proteinExistence type="predicted"/>
<name>A0A1G7YE86_9SPHI</name>
<gene>
    <name evidence="1" type="ORF">SAMN05421827_11398</name>
</gene>
<accession>A0A1G7YE86</accession>
<reference evidence="2" key="1">
    <citation type="submission" date="2016-10" db="EMBL/GenBank/DDBJ databases">
        <authorList>
            <person name="Varghese N."/>
            <person name="Submissions S."/>
        </authorList>
    </citation>
    <scope>NUCLEOTIDE SEQUENCE [LARGE SCALE GENOMIC DNA]</scope>
    <source>
        <strain evidence="2">DSM 17933</strain>
    </source>
</reference>
<organism evidence="1 2">
    <name type="scientific">Pedobacter terrae</name>
    <dbReference type="NCBI Taxonomy" id="405671"/>
    <lineage>
        <taxon>Bacteria</taxon>
        <taxon>Pseudomonadati</taxon>
        <taxon>Bacteroidota</taxon>
        <taxon>Sphingobacteriia</taxon>
        <taxon>Sphingobacteriales</taxon>
        <taxon>Sphingobacteriaceae</taxon>
        <taxon>Pedobacter</taxon>
    </lineage>
</organism>
<dbReference type="EMBL" id="FNCH01000013">
    <property type="protein sequence ID" value="SDG94674.1"/>
    <property type="molecule type" value="Genomic_DNA"/>
</dbReference>
<sequence length="37" mass="4270">MVRSLDGLKNHLLIQARGMLLDIKLRLSAMNYQTIDQ</sequence>
<dbReference type="AlphaFoldDB" id="A0A1G7YE86"/>
<protein>
    <submittedName>
        <fullName evidence="1">Uncharacterized protein</fullName>
    </submittedName>
</protein>